<keyword evidence="2" id="KW-0805">Transcription regulation</keyword>
<evidence type="ECO:0000256" key="3">
    <source>
        <dbReference type="ARBA" id="ARBA00023125"/>
    </source>
</evidence>
<dbReference type="Proteomes" id="UP000092461">
    <property type="component" value="Unassembled WGS sequence"/>
</dbReference>
<reference evidence="9" key="1">
    <citation type="submission" date="2020-05" db="UniProtKB">
        <authorList>
            <consortium name="EnsemblMetazoa"/>
        </authorList>
    </citation>
    <scope>IDENTIFICATION</scope>
    <source>
        <strain evidence="9">Jacobina</strain>
    </source>
</reference>
<evidence type="ECO:0000256" key="5">
    <source>
        <dbReference type="ARBA" id="ARBA00023242"/>
    </source>
</evidence>
<dbReference type="VEuPathDB" id="VectorBase:LLONM1_000340"/>
<evidence type="ECO:0000256" key="4">
    <source>
        <dbReference type="ARBA" id="ARBA00023163"/>
    </source>
</evidence>
<keyword evidence="7" id="KW-0175">Coiled coil</keyword>
<name>A0A1B0CFP9_LUTLO</name>
<keyword evidence="5" id="KW-0539">Nucleus</keyword>
<protein>
    <recommendedName>
        <fullName evidence="6">X-box-binding protein 1</fullName>
    </recommendedName>
</protein>
<dbReference type="PROSITE" id="PS00036">
    <property type="entry name" value="BZIP_BASIC"/>
    <property type="match status" value="1"/>
</dbReference>
<organism evidence="9 10">
    <name type="scientific">Lutzomyia longipalpis</name>
    <name type="common">Sand fly</name>
    <dbReference type="NCBI Taxonomy" id="7200"/>
    <lineage>
        <taxon>Eukaryota</taxon>
        <taxon>Metazoa</taxon>
        <taxon>Ecdysozoa</taxon>
        <taxon>Arthropoda</taxon>
        <taxon>Hexapoda</taxon>
        <taxon>Insecta</taxon>
        <taxon>Pterygota</taxon>
        <taxon>Neoptera</taxon>
        <taxon>Endopterygota</taxon>
        <taxon>Diptera</taxon>
        <taxon>Nematocera</taxon>
        <taxon>Psychodoidea</taxon>
        <taxon>Psychodidae</taxon>
        <taxon>Lutzomyia</taxon>
        <taxon>Lutzomyia</taxon>
    </lineage>
</organism>
<dbReference type="AlphaFoldDB" id="A0A1B0CFP9"/>
<evidence type="ECO:0000259" key="8">
    <source>
        <dbReference type="PROSITE" id="PS50217"/>
    </source>
</evidence>
<evidence type="ECO:0000313" key="10">
    <source>
        <dbReference type="Proteomes" id="UP000092461"/>
    </source>
</evidence>
<keyword evidence="1" id="KW-0832">Ubl conjugation</keyword>
<dbReference type="EnsemblMetazoa" id="LLOJ003170-RA">
    <property type="protein sequence ID" value="LLOJ003170-PA"/>
    <property type="gene ID" value="LLOJ003170"/>
</dbReference>
<evidence type="ECO:0000256" key="1">
    <source>
        <dbReference type="ARBA" id="ARBA00022843"/>
    </source>
</evidence>
<feature type="coiled-coil region" evidence="7">
    <location>
        <begin position="51"/>
        <end position="92"/>
    </location>
</feature>
<dbReference type="GO" id="GO:0000981">
    <property type="term" value="F:DNA-binding transcription factor activity, RNA polymerase II-specific"/>
    <property type="evidence" value="ECO:0007669"/>
    <property type="project" value="TreeGrafter"/>
</dbReference>
<proteinExistence type="predicted"/>
<feature type="domain" description="BZIP" evidence="8">
    <location>
        <begin position="33"/>
        <end position="96"/>
    </location>
</feature>
<sequence>MKIKQEIAIMQKDSNEDPLVRRRKHRLDHLTHEEKIERKKMKNRMAAQTSRDRKKIKMDNMETTIKILSEENKQLNKRNAYLEERLKELERRLGGIYDGLTIDTQSGNVQEKAMALNLLEICIILTVWFTIKRSLMESSWLMMHQTSMIPSQQKPKRPRDLSTFTQVTCITQFK</sequence>
<evidence type="ECO:0000256" key="6">
    <source>
        <dbReference type="ARBA" id="ARBA00040165"/>
    </source>
</evidence>
<evidence type="ECO:0000256" key="7">
    <source>
        <dbReference type="SAM" id="Coils"/>
    </source>
</evidence>
<dbReference type="VEuPathDB" id="VectorBase:LLOJ003170"/>
<dbReference type="SMART" id="SM00338">
    <property type="entry name" value="BRLZ"/>
    <property type="match status" value="1"/>
</dbReference>
<keyword evidence="10" id="KW-1185">Reference proteome</keyword>
<dbReference type="SUPFAM" id="SSF57959">
    <property type="entry name" value="Leucine zipper domain"/>
    <property type="match status" value="1"/>
</dbReference>
<dbReference type="InterPro" id="IPR046347">
    <property type="entry name" value="bZIP_sf"/>
</dbReference>
<dbReference type="Gene3D" id="1.20.5.170">
    <property type="match status" value="1"/>
</dbReference>
<dbReference type="PANTHER" id="PTHR46542">
    <property type="entry name" value="X-BOX BINDING PROTEIN 1"/>
    <property type="match status" value="1"/>
</dbReference>
<accession>A0A1B0CFP9</accession>
<evidence type="ECO:0000256" key="2">
    <source>
        <dbReference type="ARBA" id="ARBA00023015"/>
    </source>
</evidence>
<dbReference type="GO" id="GO:0000977">
    <property type="term" value="F:RNA polymerase II transcription regulatory region sequence-specific DNA binding"/>
    <property type="evidence" value="ECO:0007669"/>
    <property type="project" value="TreeGrafter"/>
</dbReference>
<keyword evidence="4" id="KW-0804">Transcription</keyword>
<dbReference type="GO" id="GO:0005634">
    <property type="term" value="C:nucleus"/>
    <property type="evidence" value="ECO:0007669"/>
    <property type="project" value="UniProtKB-ARBA"/>
</dbReference>
<keyword evidence="3" id="KW-0238">DNA-binding</keyword>
<dbReference type="InterPro" id="IPR052470">
    <property type="entry name" value="ER_Stress-Reg_TF"/>
</dbReference>
<dbReference type="PANTHER" id="PTHR46542:SF1">
    <property type="entry name" value="X-BOX BINDING PROTEIN 1"/>
    <property type="match status" value="1"/>
</dbReference>
<dbReference type="CDD" id="cd14691">
    <property type="entry name" value="bZIP_XBP1"/>
    <property type="match status" value="1"/>
</dbReference>
<evidence type="ECO:0000313" key="9">
    <source>
        <dbReference type="EnsemblMetazoa" id="LLOJ003170-PA"/>
    </source>
</evidence>
<dbReference type="EMBL" id="AJWK01010250">
    <property type="status" value="NOT_ANNOTATED_CDS"/>
    <property type="molecule type" value="Genomic_DNA"/>
</dbReference>
<dbReference type="InterPro" id="IPR004827">
    <property type="entry name" value="bZIP"/>
</dbReference>
<dbReference type="Pfam" id="PF00170">
    <property type="entry name" value="bZIP_1"/>
    <property type="match status" value="1"/>
</dbReference>
<dbReference type="PROSITE" id="PS50217">
    <property type="entry name" value="BZIP"/>
    <property type="match status" value="1"/>
</dbReference>